<proteinExistence type="predicted"/>
<name>A0ABQ5C8H7_9ASTR</name>
<dbReference type="PANTHER" id="PTHR15503">
    <property type="entry name" value="LDOC1 RELATED"/>
    <property type="match status" value="1"/>
</dbReference>
<dbReference type="CDD" id="cd01647">
    <property type="entry name" value="RT_LTR"/>
    <property type="match status" value="1"/>
</dbReference>
<dbReference type="SUPFAM" id="SSF50630">
    <property type="entry name" value="Acid proteases"/>
    <property type="match status" value="1"/>
</dbReference>
<evidence type="ECO:0000313" key="2">
    <source>
        <dbReference type="Proteomes" id="UP001151760"/>
    </source>
</evidence>
<keyword evidence="1" id="KW-0548">Nucleotidyltransferase</keyword>
<keyword evidence="1" id="KW-0808">Transferase</keyword>
<sequence length="436" mass="48187">MNRVTDISENMLISFYISGLKPTIQRELLIAKPTTLGDAFSLARISEARLEDQASASVTATNTTASVVTQKQSTPCVTVTQPNTGKPPLLPTPTQANATAKPLTIKWISAAERQERLNKGLCFNYDKRWVRGHKCPEKFLLLMADDGDDTGQEPAADVVEAVESGDISILNSLVGHGSPRSLQLWGTIGSGNVHVLIDNGSTHNFVRPDVVERMCLPIKATNAFKVYIGSGETLLCESLCSQVTIRMQGLTMEVDLYVLPMQGPNVVLGIQWLQKLGKVTHEYAQQTMEFTLVNTTYTLKGDASLRMKKISLRHMQALLESEEVYGVYEFHSLPREADGPAATAVATESEHPELNQLLARFDSLFQGIIRYSQSLFSSSVLLVKKKDGSYHFCVDYRALNDVTVKDKFPIPMADEMFDELGGAVIFTKLDLRVRQL</sequence>
<dbReference type="InterPro" id="IPR043128">
    <property type="entry name" value="Rev_trsase/Diguanyl_cyclase"/>
</dbReference>
<reference evidence="1" key="1">
    <citation type="journal article" date="2022" name="Int. J. Mol. Sci.">
        <title>Draft Genome of Tanacetum Coccineum: Genomic Comparison of Closely Related Tanacetum-Family Plants.</title>
        <authorList>
            <person name="Yamashiro T."/>
            <person name="Shiraishi A."/>
            <person name="Nakayama K."/>
            <person name="Satake H."/>
        </authorList>
    </citation>
    <scope>NUCLEOTIDE SEQUENCE</scope>
</reference>
<dbReference type="InterPro" id="IPR021109">
    <property type="entry name" value="Peptidase_aspartic_dom_sf"/>
</dbReference>
<reference evidence="1" key="2">
    <citation type="submission" date="2022-01" db="EMBL/GenBank/DDBJ databases">
        <authorList>
            <person name="Yamashiro T."/>
            <person name="Shiraishi A."/>
            <person name="Satake H."/>
            <person name="Nakayama K."/>
        </authorList>
    </citation>
    <scope>NUCLEOTIDE SEQUENCE</scope>
</reference>
<gene>
    <name evidence="1" type="ORF">Tco_0893288</name>
</gene>
<dbReference type="Gene3D" id="2.40.70.10">
    <property type="entry name" value="Acid Proteases"/>
    <property type="match status" value="1"/>
</dbReference>
<dbReference type="InterPro" id="IPR043502">
    <property type="entry name" value="DNA/RNA_pol_sf"/>
</dbReference>
<evidence type="ECO:0000313" key="1">
    <source>
        <dbReference type="EMBL" id="GJT23351.1"/>
    </source>
</evidence>
<accession>A0ABQ5C8H7</accession>
<protein>
    <submittedName>
        <fullName evidence="1">Reverse transcriptase</fullName>
    </submittedName>
</protein>
<dbReference type="Pfam" id="PF08284">
    <property type="entry name" value="RVP_2"/>
    <property type="match status" value="1"/>
</dbReference>
<dbReference type="Gene3D" id="3.10.10.10">
    <property type="entry name" value="HIV Type 1 Reverse Transcriptase, subunit A, domain 1"/>
    <property type="match status" value="1"/>
</dbReference>
<dbReference type="PANTHER" id="PTHR15503:SF22">
    <property type="entry name" value="TRANSPOSON TY3-I GAG POLYPROTEIN"/>
    <property type="match status" value="1"/>
</dbReference>
<organism evidence="1 2">
    <name type="scientific">Tanacetum coccineum</name>
    <dbReference type="NCBI Taxonomy" id="301880"/>
    <lineage>
        <taxon>Eukaryota</taxon>
        <taxon>Viridiplantae</taxon>
        <taxon>Streptophyta</taxon>
        <taxon>Embryophyta</taxon>
        <taxon>Tracheophyta</taxon>
        <taxon>Spermatophyta</taxon>
        <taxon>Magnoliopsida</taxon>
        <taxon>eudicotyledons</taxon>
        <taxon>Gunneridae</taxon>
        <taxon>Pentapetalae</taxon>
        <taxon>asterids</taxon>
        <taxon>campanulids</taxon>
        <taxon>Asterales</taxon>
        <taxon>Asteraceae</taxon>
        <taxon>Asteroideae</taxon>
        <taxon>Anthemideae</taxon>
        <taxon>Anthemidinae</taxon>
        <taxon>Tanacetum</taxon>
    </lineage>
</organism>
<dbReference type="Proteomes" id="UP001151760">
    <property type="component" value="Unassembled WGS sequence"/>
</dbReference>
<dbReference type="Gene3D" id="3.30.70.270">
    <property type="match status" value="1"/>
</dbReference>
<dbReference type="InterPro" id="IPR032567">
    <property type="entry name" value="RTL1-rel"/>
</dbReference>
<comment type="caution">
    <text evidence="1">The sequence shown here is derived from an EMBL/GenBank/DDBJ whole genome shotgun (WGS) entry which is preliminary data.</text>
</comment>
<dbReference type="SUPFAM" id="SSF56672">
    <property type="entry name" value="DNA/RNA polymerases"/>
    <property type="match status" value="1"/>
</dbReference>
<dbReference type="GO" id="GO:0003964">
    <property type="term" value="F:RNA-directed DNA polymerase activity"/>
    <property type="evidence" value="ECO:0007669"/>
    <property type="project" value="UniProtKB-KW"/>
</dbReference>
<keyword evidence="2" id="KW-1185">Reference proteome</keyword>
<keyword evidence="1" id="KW-0695">RNA-directed DNA polymerase</keyword>
<dbReference type="CDD" id="cd00303">
    <property type="entry name" value="retropepsin_like"/>
    <property type="match status" value="1"/>
</dbReference>
<dbReference type="EMBL" id="BQNB010014048">
    <property type="protein sequence ID" value="GJT23351.1"/>
    <property type="molecule type" value="Genomic_DNA"/>
</dbReference>